<protein>
    <recommendedName>
        <fullName evidence="3">Head-to-tail adaptor</fullName>
    </recommendedName>
</protein>
<evidence type="ECO:0000313" key="2">
    <source>
        <dbReference type="Proteomes" id="UP000568022"/>
    </source>
</evidence>
<organism evidence="1 2">
    <name type="scientific">Streptomyces griseoloalbus</name>
    <dbReference type="NCBI Taxonomy" id="67303"/>
    <lineage>
        <taxon>Bacteria</taxon>
        <taxon>Bacillati</taxon>
        <taxon>Actinomycetota</taxon>
        <taxon>Actinomycetes</taxon>
        <taxon>Kitasatosporales</taxon>
        <taxon>Streptomycetaceae</taxon>
        <taxon>Streptomyces</taxon>
    </lineage>
</organism>
<dbReference type="Proteomes" id="UP000568022">
    <property type="component" value="Unassembled WGS sequence"/>
</dbReference>
<sequence length="129" mass="13492">MGRVYATPEQYTAWTGQQPPADIDRLLARASEDVDSALTTAVYVTDALGMPTEPAIVQALADATCAQVEYQRATGDDGTGAAGRWGSVSLGPVSLGDRRDGPAAAGDVDMAPRAHRVLRRAGLLPGVIW</sequence>
<accession>A0A7W8FAR3</accession>
<keyword evidence="2" id="KW-1185">Reference proteome</keyword>
<name>A0A7W8FAR3_9ACTN</name>
<evidence type="ECO:0008006" key="3">
    <source>
        <dbReference type="Google" id="ProtNLM"/>
    </source>
</evidence>
<comment type="caution">
    <text evidence="1">The sequence shown here is derived from an EMBL/GenBank/DDBJ whole genome shotgun (WGS) entry which is preliminary data.</text>
</comment>
<gene>
    <name evidence="1" type="ORF">FHS32_005222</name>
</gene>
<dbReference type="AlphaFoldDB" id="A0A7W8FAR3"/>
<reference evidence="1 2" key="1">
    <citation type="submission" date="2020-08" db="EMBL/GenBank/DDBJ databases">
        <title>Genomic Encyclopedia of Type Strains, Phase III (KMG-III): the genomes of soil and plant-associated and newly described type strains.</title>
        <authorList>
            <person name="Whitman W."/>
        </authorList>
    </citation>
    <scope>NUCLEOTIDE SEQUENCE [LARGE SCALE GENOMIC DNA]</scope>
    <source>
        <strain evidence="1 2">CECT 3226</strain>
    </source>
</reference>
<evidence type="ECO:0000313" key="1">
    <source>
        <dbReference type="EMBL" id="MBB5128447.1"/>
    </source>
</evidence>
<proteinExistence type="predicted"/>
<dbReference type="EMBL" id="JACHJE010000013">
    <property type="protein sequence ID" value="MBB5128447.1"/>
    <property type="molecule type" value="Genomic_DNA"/>
</dbReference>